<dbReference type="AlphaFoldDB" id="A0A9P5XZD5"/>
<protein>
    <recommendedName>
        <fullName evidence="3">Helitron helicase-like domain-containing protein</fullName>
    </recommendedName>
</protein>
<dbReference type="EMBL" id="MU150314">
    <property type="protein sequence ID" value="KAF9459555.1"/>
    <property type="molecule type" value="Genomic_DNA"/>
</dbReference>
<evidence type="ECO:0000313" key="1">
    <source>
        <dbReference type="EMBL" id="KAF9459555.1"/>
    </source>
</evidence>
<name>A0A9P5XZD5_9AGAR</name>
<evidence type="ECO:0008006" key="3">
    <source>
        <dbReference type="Google" id="ProtNLM"/>
    </source>
</evidence>
<comment type="caution">
    <text evidence="1">The sequence shown here is derived from an EMBL/GenBank/DDBJ whole genome shotgun (WGS) entry which is preliminary data.</text>
</comment>
<proteinExistence type="predicted"/>
<accession>A0A9P5XZD5</accession>
<reference evidence="1" key="1">
    <citation type="submission" date="2020-11" db="EMBL/GenBank/DDBJ databases">
        <authorList>
            <consortium name="DOE Joint Genome Institute"/>
            <person name="Ahrendt S."/>
            <person name="Riley R."/>
            <person name="Andreopoulos W."/>
            <person name="Labutti K."/>
            <person name="Pangilinan J."/>
            <person name="Ruiz-Duenas F.J."/>
            <person name="Barrasa J.M."/>
            <person name="Sanchez-Garcia M."/>
            <person name="Camarero S."/>
            <person name="Miyauchi S."/>
            <person name="Serrano A."/>
            <person name="Linde D."/>
            <person name="Babiker R."/>
            <person name="Drula E."/>
            <person name="Ayuso-Fernandez I."/>
            <person name="Pacheco R."/>
            <person name="Padilla G."/>
            <person name="Ferreira P."/>
            <person name="Barriuso J."/>
            <person name="Kellner H."/>
            <person name="Castanera R."/>
            <person name="Alfaro M."/>
            <person name="Ramirez L."/>
            <person name="Pisabarro A.G."/>
            <person name="Kuo A."/>
            <person name="Tritt A."/>
            <person name="Lipzen A."/>
            <person name="He G."/>
            <person name="Yan M."/>
            <person name="Ng V."/>
            <person name="Cullen D."/>
            <person name="Martin F."/>
            <person name="Rosso M.-N."/>
            <person name="Henrissat B."/>
            <person name="Hibbett D."/>
            <person name="Martinez A.T."/>
            <person name="Grigoriev I.V."/>
        </authorList>
    </citation>
    <scope>NUCLEOTIDE SEQUENCE</scope>
    <source>
        <strain evidence="1">CBS 247.69</strain>
    </source>
</reference>
<evidence type="ECO:0000313" key="2">
    <source>
        <dbReference type="Proteomes" id="UP000807353"/>
    </source>
</evidence>
<gene>
    <name evidence="1" type="ORF">BDZ94DRAFT_1381145</name>
</gene>
<keyword evidence="2" id="KW-1185">Reference proteome</keyword>
<dbReference type="Proteomes" id="UP000807353">
    <property type="component" value="Unassembled WGS sequence"/>
</dbReference>
<sequence length="232" mass="26033">MVEMFVKHVLSIGGNHPGLYRNIAGYYGTVEQQGRLSLHLHMLLWLKGVLSPQEIRNKIMDPTSNFQRKIVEYLKSVHIGEFMTGSMQDIKDQLDENQGSKSYKNPTQTLPDPPLPMCTQKECKVDPKTGALNIKKGEAWINTFTPIVAYLFRCNSDTTSLMSGTAIIAVTGNVSDYVTKPGLKTHVLFDAVRSIFQRNTEILAGLLKVKEKARKLVTQTVTSPLCNKELFF</sequence>
<organism evidence="1 2">
    <name type="scientific">Collybia nuda</name>
    <dbReference type="NCBI Taxonomy" id="64659"/>
    <lineage>
        <taxon>Eukaryota</taxon>
        <taxon>Fungi</taxon>
        <taxon>Dikarya</taxon>
        <taxon>Basidiomycota</taxon>
        <taxon>Agaricomycotina</taxon>
        <taxon>Agaricomycetes</taxon>
        <taxon>Agaricomycetidae</taxon>
        <taxon>Agaricales</taxon>
        <taxon>Tricholomatineae</taxon>
        <taxon>Clitocybaceae</taxon>
        <taxon>Collybia</taxon>
    </lineage>
</organism>
<dbReference type="OrthoDB" id="3229882at2759"/>